<dbReference type="GO" id="GO:0051276">
    <property type="term" value="P:chromosome organization"/>
    <property type="evidence" value="ECO:0007669"/>
    <property type="project" value="InterPro"/>
</dbReference>
<keyword evidence="4" id="KW-0946">Virion</keyword>
<evidence type="ECO:0000313" key="8">
    <source>
        <dbReference type="EMBL" id="ALH45150.1"/>
    </source>
</evidence>
<dbReference type="Pfam" id="PF04559">
    <property type="entry name" value="Herpes_UL17"/>
    <property type="match status" value="1"/>
</dbReference>
<gene>
    <name evidence="8" type="primary">ORF32</name>
</gene>
<organism evidence="8">
    <name type="scientific">Human herpesvirus 8</name>
    <name type="common">HHV-8</name>
    <name type="synonym">Kaposi's sarcoma-associated herpesvirus</name>
    <dbReference type="NCBI Taxonomy" id="37296"/>
    <lineage>
        <taxon>Viruses</taxon>
        <taxon>Duplodnaviria</taxon>
        <taxon>Heunggongvirae</taxon>
        <taxon>Peploviricota</taxon>
        <taxon>Herviviricetes</taxon>
        <taxon>Herpesvirales</taxon>
        <taxon>Orthoherpesviridae</taxon>
        <taxon>Gammaherpesvirinae</taxon>
        <taxon>Rhadinovirus</taxon>
        <taxon>Rhadinovirus humangamma8</taxon>
    </lineage>
</organism>
<sequence>MDAHAINERYVGPRCHRLAHVVLPRTFLLHHAIPLEPEIIFSTYTRFSWSPGTSRRLVVCGKCVLSGEENQPASSPSGLALSLPLFSHDGNFHPFDTSVLRISCPGSNLSVTVRFLYLSLVVAMGAGRHNARSPTVDGVSPPEGAVAHPLEELQRLARATPDPAPTRGPLQVLTGLLRAGSDGDRATHHMALEAPGTVRGESLDPPASQKGPARTRHRPPPVRLSFNPVNADVPATWRDATNVYSGAPYYVCVYERGDRQEDDWLPIPLSFPEEPVPPPPSLVFMDDLFINTKQCEFVDTLEAACRTQGYTLRQRVPVAIPRDAEIADAVKSHFLEACLVLRGLASEASAWIRAATSPPLGRHACWMDVLGLWESRPHTLGLELRGVNCGGTDGDWSEILKQPDVQKTVSGSLVACVIVTPALEAWLVLPGGFAIKGRYRASKEDLVFIRGRYG</sequence>
<evidence type="ECO:0000256" key="3">
    <source>
        <dbReference type="ARBA" id="ARBA00022612"/>
    </source>
</evidence>
<dbReference type="HAMAP" id="MF_04017">
    <property type="entry name" value="HSV_CVC1"/>
    <property type="match status" value="1"/>
</dbReference>
<dbReference type="InterPro" id="IPR007640">
    <property type="entry name" value="UL17-like"/>
</dbReference>
<proteinExistence type="inferred from homology"/>
<evidence type="ECO:0000256" key="6">
    <source>
        <dbReference type="ARBA" id="ARBA00023219"/>
    </source>
</evidence>
<organismHost>
    <name type="scientific">Homo sapiens</name>
    <name type="common">Human</name>
    <dbReference type="NCBI Taxonomy" id="9606"/>
</organismHost>
<dbReference type="EMBL" id="KT271464">
    <property type="protein sequence ID" value="ALH45150.1"/>
    <property type="molecule type" value="Genomic_DNA"/>
</dbReference>
<evidence type="ECO:0000256" key="7">
    <source>
        <dbReference type="SAM" id="MobiDB-lite"/>
    </source>
</evidence>
<keyword evidence="6" id="KW-0231">Viral genome packaging</keyword>
<reference evidence="8" key="1">
    <citation type="journal article" date="2015" name="J. Virol.">
        <title>Whole-Genome Sequencing of Kaposi's Sarcoma-Associated Herpesvirus from Zambian Kaposi's Sarcoma Biopsy Specimens Reveals Unique Viral Diversity.</title>
        <authorList>
            <person name="Olp L.N."/>
            <person name="Jeanniard A."/>
            <person name="Marimo C."/>
            <person name="West J.T."/>
            <person name="Wood C."/>
        </authorList>
    </citation>
    <scope>NUCLEOTIDE SEQUENCE</scope>
    <source>
        <strain evidence="8">ZM121</strain>
    </source>
</reference>
<evidence type="ECO:0000256" key="4">
    <source>
        <dbReference type="ARBA" id="ARBA00022844"/>
    </source>
</evidence>
<evidence type="ECO:0000256" key="1">
    <source>
        <dbReference type="ARBA" id="ARBA00022561"/>
    </source>
</evidence>
<evidence type="ECO:0000256" key="2">
    <source>
        <dbReference type="ARBA" id="ARBA00022562"/>
    </source>
</evidence>
<keyword evidence="2" id="KW-1048">Host nucleus</keyword>
<protein>
    <submittedName>
        <fullName evidence="8">ORF32</fullName>
    </submittedName>
</protein>
<accession>A0A0N7GEZ1</accession>
<feature type="region of interest" description="Disordered" evidence="7">
    <location>
        <begin position="194"/>
        <end position="227"/>
    </location>
</feature>
<keyword evidence="5" id="KW-0426">Late protein</keyword>
<dbReference type="GO" id="GO:0019028">
    <property type="term" value="C:viral capsid"/>
    <property type="evidence" value="ECO:0007669"/>
    <property type="project" value="UniProtKB-KW"/>
</dbReference>
<evidence type="ECO:0000256" key="5">
    <source>
        <dbReference type="ARBA" id="ARBA00022921"/>
    </source>
</evidence>
<name>A0A0N7GEZ1_HHV8</name>
<keyword evidence="3" id="KW-1188">Viral release from host cell</keyword>
<keyword evidence="1" id="KW-0167">Capsid protein</keyword>